<protein>
    <submittedName>
        <fullName evidence="1">Uncharacterized protein</fullName>
    </submittedName>
</protein>
<evidence type="ECO:0000313" key="2">
    <source>
        <dbReference type="Proteomes" id="UP001459105"/>
    </source>
</evidence>
<dbReference type="EMBL" id="PP438412">
    <property type="protein sequence ID" value="XAI95453.1"/>
    <property type="molecule type" value="Genomic_DNA"/>
</dbReference>
<evidence type="ECO:0000313" key="1">
    <source>
        <dbReference type="EMBL" id="XAI95453.1"/>
    </source>
</evidence>
<dbReference type="Proteomes" id="UP001459105">
    <property type="component" value="Segment"/>
</dbReference>
<name>A0AAX4QG52_9CAUD</name>
<sequence>MNFTYLTETLTPNKVSAGVQVVGGGYVIYWWVLLQVGSPNPHVLVLDSKGKTVIEARLDLKDSRWRITNHYKVYDCPGTYDCINHTMQSVMKEIDMQLSMCKGLLQ</sequence>
<organism evidence="1 2">
    <name type="scientific">Microcystis phage Mvi-JY20</name>
    <dbReference type="NCBI Taxonomy" id="3128146"/>
    <lineage>
        <taxon>Viruses</taxon>
        <taxon>Duplodnaviria</taxon>
        <taxon>Heunggongvirae</taxon>
        <taxon>Uroviricota</taxon>
        <taxon>Caudoviricetes</taxon>
    </lineage>
</organism>
<proteinExistence type="predicted"/>
<reference evidence="1" key="1">
    <citation type="submission" date="2024-03" db="EMBL/GenBank/DDBJ databases">
        <authorList>
            <person name="Lin W."/>
            <person name="Li D."/>
            <person name="Tong Y."/>
        </authorList>
    </citation>
    <scope>NUCLEOTIDE SEQUENCE</scope>
</reference>
<accession>A0AAX4QG52</accession>